<dbReference type="OrthoDB" id="151222at2"/>
<dbReference type="InterPro" id="IPR036259">
    <property type="entry name" value="MFS_trans_sf"/>
</dbReference>
<keyword evidence="2 5" id="KW-0812">Transmembrane</keyword>
<evidence type="ECO:0008006" key="8">
    <source>
        <dbReference type="Google" id="ProtNLM"/>
    </source>
</evidence>
<comment type="subcellular location">
    <subcellularLocation>
        <location evidence="1">Membrane</location>
        <topology evidence="1">Multi-pass membrane protein</topology>
    </subcellularLocation>
</comment>
<evidence type="ECO:0000256" key="1">
    <source>
        <dbReference type="ARBA" id="ARBA00004141"/>
    </source>
</evidence>
<dbReference type="PANTHER" id="PTHR23514:SF13">
    <property type="entry name" value="INNER MEMBRANE PROTEIN YBJJ"/>
    <property type="match status" value="1"/>
</dbReference>
<feature type="transmembrane region" description="Helical" evidence="5">
    <location>
        <begin position="166"/>
        <end position="186"/>
    </location>
</feature>
<dbReference type="PANTHER" id="PTHR23514">
    <property type="entry name" value="BYPASS OF STOP CODON PROTEIN 6"/>
    <property type="match status" value="1"/>
</dbReference>
<accession>A0A1X2ESC4</accession>
<comment type="caution">
    <text evidence="6">The sequence shown here is derived from an EMBL/GenBank/DDBJ whole genome shotgun (WGS) entry which is preliminary data.</text>
</comment>
<proteinExistence type="predicted"/>
<feature type="transmembrane region" description="Helical" evidence="5">
    <location>
        <begin position="139"/>
        <end position="160"/>
    </location>
</feature>
<feature type="transmembrane region" description="Helical" evidence="5">
    <location>
        <begin position="12"/>
        <end position="31"/>
    </location>
</feature>
<dbReference type="InterPro" id="IPR051788">
    <property type="entry name" value="MFS_Transporter"/>
</dbReference>
<feature type="transmembrane region" description="Helical" evidence="5">
    <location>
        <begin position="279"/>
        <end position="298"/>
    </location>
</feature>
<dbReference type="GO" id="GO:0016020">
    <property type="term" value="C:membrane"/>
    <property type="evidence" value="ECO:0007669"/>
    <property type="project" value="UniProtKB-SubCell"/>
</dbReference>
<feature type="transmembrane region" description="Helical" evidence="5">
    <location>
        <begin position="335"/>
        <end position="357"/>
    </location>
</feature>
<gene>
    <name evidence="6" type="ORF">AWC31_09350</name>
</gene>
<evidence type="ECO:0000313" key="6">
    <source>
        <dbReference type="EMBL" id="ORX09151.1"/>
    </source>
</evidence>
<evidence type="ECO:0000256" key="5">
    <source>
        <dbReference type="SAM" id="Phobius"/>
    </source>
</evidence>
<evidence type="ECO:0000313" key="7">
    <source>
        <dbReference type="Proteomes" id="UP000193964"/>
    </source>
</evidence>
<organism evidence="6 7">
    <name type="scientific">Mycolicibacterium wolinskyi</name>
    <dbReference type="NCBI Taxonomy" id="59750"/>
    <lineage>
        <taxon>Bacteria</taxon>
        <taxon>Bacillati</taxon>
        <taxon>Actinomycetota</taxon>
        <taxon>Actinomycetes</taxon>
        <taxon>Mycobacteriales</taxon>
        <taxon>Mycobacteriaceae</taxon>
        <taxon>Mycolicibacterium</taxon>
    </lineage>
</organism>
<dbReference type="RefSeq" id="WP_085150090.1">
    <property type="nucleotide sequence ID" value="NZ_JACKUA010000029.1"/>
</dbReference>
<feature type="transmembrane region" description="Helical" evidence="5">
    <location>
        <begin position="73"/>
        <end position="95"/>
    </location>
</feature>
<keyword evidence="3 5" id="KW-1133">Transmembrane helix</keyword>
<dbReference type="CDD" id="cd17393">
    <property type="entry name" value="MFS_MosC_like"/>
    <property type="match status" value="1"/>
</dbReference>
<feature type="transmembrane region" description="Helical" evidence="5">
    <location>
        <begin position="213"/>
        <end position="235"/>
    </location>
</feature>
<name>A0A1X2ESC4_9MYCO</name>
<dbReference type="EMBL" id="LQQA01000034">
    <property type="protein sequence ID" value="ORX09151.1"/>
    <property type="molecule type" value="Genomic_DNA"/>
</dbReference>
<feature type="transmembrane region" description="Helical" evidence="5">
    <location>
        <begin position="43"/>
        <end position="61"/>
    </location>
</feature>
<evidence type="ECO:0000256" key="2">
    <source>
        <dbReference type="ARBA" id="ARBA00022692"/>
    </source>
</evidence>
<dbReference type="SUPFAM" id="SSF103473">
    <property type="entry name" value="MFS general substrate transporter"/>
    <property type="match status" value="1"/>
</dbReference>
<dbReference type="Pfam" id="PF07690">
    <property type="entry name" value="MFS_1"/>
    <property type="match status" value="1"/>
</dbReference>
<dbReference type="GO" id="GO:0022857">
    <property type="term" value="F:transmembrane transporter activity"/>
    <property type="evidence" value="ECO:0007669"/>
    <property type="project" value="InterPro"/>
</dbReference>
<dbReference type="InterPro" id="IPR011701">
    <property type="entry name" value="MFS"/>
</dbReference>
<feature type="transmembrane region" description="Helical" evidence="5">
    <location>
        <begin position="247"/>
        <end position="267"/>
    </location>
</feature>
<dbReference type="Proteomes" id="UP000193964">
    <property type="component" value="Unassembled WGS sequence"/>
</dbReference>
<reference evidence="6 7" key="1">
    <citation type="submission" date="2016-01" db="EMBL/GenBank/DDBJ databases">
        <title>The new phylogeny of the genus Mycobacterium.</title>
        <authorList>
            <person name="Tarcisio F."/>
            <person name="Conor M."/>
            <person name="Antonella G."/>
            <person name="Elisabetta G."/>
            <person name="Giulia F.S."/>
            <person name="Sara T."/>
            <person name="Anna F."/>
            <person name="Clotilde B."/>
            <person name="Roberto B."/>
            <person name="Veronica D.S."/>
            <person name="Fabio R."/>
            <person name="Monica P."/>
            <person name="Olivier J."/>
            <person name="Enrico T."/>
            <person name="Nicola S."/>
        </authorList>
    </citation>
    <scope>NUCLEOTIDE SEQUENCE [LARGE SCALE GENOMIC DNA]</scope>
    <source>
        <strain evidence="6 7">ATCC 700010</strain>
    </source>
</reference>
<feature type="transmembrane region" description="Helical" evidence="5">
    <location>
        <begin position="363"/>
        <end position="384"/>
    </location>
</feature>
<feature type="transmembrane region" description="Helical" evidence="5">
    <location>
        <begin position="304"/>
        <end position="328"/>
    </location>
</feature>
<evidence type="ECO:0000256" key="4">
    <source>
        <dbReference type="ARBA" id="ARBA00023136"/>
    </source>
</evidence>
<dbReference type="Gene3D" id="1.20.1250.20">
    <property type="entry name" value="MFS general substrate transporter like domains"/>
    <property type="match status" value="2"/>
</dbReference>
<evidence type="ECO:0000256" key="3">
    <source>
        <dbReference type="ARBA" id="ARBA00022989"/>
    </source>
</evidence>
<feature type="transmembrane region" description="Helical" evidence="5">
    <location>
        <begin position="107"/>
        <end position="127"/>
    </location>
</feature>
<sequence>MTQVDERRLVRARVAVFGLFVSFGIILATWAVHLPALQRAADLSTSSLGTVLFIVGVGALGSMQLCGPLTARFGCATVAAVSGAAMAAAVTVPLAMTAPISVGTGAFVFGLATGSADVSMNAAAVSVERGYGRAIMASFHAVFSIGTVIGSVFGAAGFAIGTPTPAASAFVGGACVVLVGTSWLMLRSWADTPMDPGAPSAAEARPAGRTRKILVLGLLAFLLLLSEGSAMDWASVHAQHHLDAAPALGTLAFGAFVTTMTVSRFAVDRISQRVGPVAVVRYGCLLAACGIATVIAAPNLAVAVLGWILFGLGLSGGVPSVFTAAGNLDSASGRILSRVVGVGYLAILAGPAVIGWLGEATSLNAAFAIPLCAVLACAAAASTVTPRAR</sequence>
<dbReference type="AlphaFoldDB" id="A0A1X2ESC4"/>
<keyword evidence="4 5" id="KW-0472">Membrane</keyword>
<protein>
    <recommendedName>
        <fullName evidence="8">MFS transporter</fullName>
    </recommendedName>
</protein>